<gene>
    <name evidence="1" type="ORF">BJ138DRAFT_1120947</name>
</gene>
<dbReference type="EMBL" id="MU269399">
    <property type="protein sequence ID" value="KAH7902915.1"/>
    <property type="molecule type" value="Genomic_DNA"/>
</dbReference>
<feature type="non-terminal residue" evidence="1">
    <location>
        <position position="358"/>
    </location>
</feature>
<organism evidence="1 2">
    <name type="scientific">Hygrophoropsis aurantiaca</name>
    <dbReference type="NCBI Taxonomy" id="72124"/>
    <lineage>
        <taxon>Eukaryota</taxon>
        <taxon>Fungi</taxon>
        <taxon>Dikarya</taxon>
        <taxon>Basidiomycota</taxon>
        <taxon>Agaricomycotina</taxon>
        <taxon>Agaricomycetes</taxon>
        <taxon>Agaricomycetidae</taxon>
        <taxon>Boletales</taxon>
        <taxon>Coniophorineae</taxon>
        <taxon>Hygrophoropsidaceae</taxon>
        <taxon>Hygrophoropsis</taxon>
    </lineage>
</organism>
<keyword evidence="2" id="KW-1185">Reference proteome</keyword>
<protein>
    <submittedName>
        <fullName evidence="1">Uncharacterized protein</fullName>
    </submittedName>
</protein>
<proteinExistence type="predicted"/>
<comment type="caution">
    <text evidence="1">The sequence shown here is derived from an EMBL/GenBank/DDBJ whole genome shotgun (WGS) entry which is preliminary data.</text>
</comment>
<accession>A0ACB7ZPA9</accession>
<reference evidence="1" key="1">
    <citation type="journal article" date="2021" name="New Phytol.">
        <title>Evolutionary innovations through gain and loss of genes in the ectomycorrhizal Boletales.</title>
        <authorList>
            <person name="Wu G."/>
            <person name="Miyauchi S."/>
            <person name="Morin E."/>
            <person name="Kuo A."/>
            <person name="Drula E."/>
            <person name="Varga T."/>
            <person name="Kohler A."/>
            <person name="Feng B."/>
            <person name="Cao Y."/>
            <person name="Lipzen A."/>
            <person name="Daum C."/>
            <person name="Hundley H."/>
            <person name="Pangilinan J."/>
            <person name="Johnson J."/>
            <person name="Barry K."/>
            <person name="LaButti K."/>
            <person name="Ng V."/>
            <person name="Ahrendt S."/>
            <person name="Min B."/>
            <person name="Choi I.G."/>
            <person name="Park H."/>
            <person name="Plett J.M."/>
            <person name="Magnuson J."/>
            <person name="Spatafora J.W."/>
            <person name="Nagy L.G."/>
            <person name="Henrissat B."/>
            <person name="Grigoriev I.V."/>
            <person name="Yang Z.L."/>
            <person name="Xu J."/>
            <person name="Martin F.M."/>
        </authorList>
    </citation>
    <scope>NUCLEOTIDE SEQUENCE</scope>
    <source>
        <strain evidence="1">ATCC 28755</strain>
    </source>
</reference>
<dbReference type="Proteomes" id="UP000790377">
    <property type="component" value="Unassembled WGS sequence"/>
</dbReference>
<evidence type="ECO:0000313" key="1">
    <source>
        <dbReference type="EMBL" id="KAH7902915.1"/>
    </source>
</evidence>
<sequence>MKAEVPIVRTAFLLRVPGGARSIALPNYPPTSGYIKQCRRLLSTLVDVVGALGTRSTSRTRTVLEECDRWLAYRADQGLLAGSTTASNLDGWRGQCERAEDERDDLPGERNHLRDDLRAVADEIARLRSEVTALGQRLPVQNAPTLEQRLAVPVNNPAVVQGGQGSSSSSSNSYGAQVTGTSSVSSAPPTARISASTAQPGPSTVPKTKPKPPAAKSKGKGKARATSPSPRQPITAEERAMLNLPEVSSPPPSPISKRQAKAQRRWVNHKEEFDYSDHSSDEDQMRWALSKMAENRARREAEEASQLQTAMAASRADYQQVVNNNGASGSNTHGGASGSNAQAGASGSSSHTASSREI</sequence>
<evidence type="ECO:0000313" key="2">
    <source>
        <dbReference type="Proteomes" id="UP000790377"/>
    </source>
</evidence>
<name>A0ACB7ZPA9_9AGAM</name>